<dbReference type="RefSeq" id="WP_145310155.1">
    <property type="nucleotide sequence ID" value="NZ_CP037452.1"/>
</dbReference>
<sequence>MRVPLILLVLLFTQRLSAQEIQKLVIRPDFGVYTVKKWKRDWPDCQYEDGVREGHLSVVKTKNGAAYRVDYAVGEIGPEKGGIGWRSPIQPADTVELAYQVTFSKNFDWVKGGKLPGLCGGPESVTGGNRANGTNGFSARLMWRADGRGEAYVYHMHQPEKYGERFPFPSDFRFQQGQSVLVRLRVGMNTPGRADGSLDVWIGDVSTHKFRHVISRSSMKWRQTREFSVDSILFQTFYGGSNKSWAPRRPCFTLFSDISTQVKSSD</sequence>
<dbReference type="KEGG" id="gfm:Enr17x_31980"/>
<keyword evidence="3" id="KW-1185">Reference proteome</keyword>
<dbReference type="PANTHER" id="PTHR40124">
    <property type="match status" value="1"/>
</dbReference>
<proteinExistence type="predicted"/>
<dbReference type="AlphaFoldDB" id="A0A518IDG5"/>
<evidence type="ECO:0000313" key="2">
    <source>
        <dbReference type="EMBL" id="QDV51146.1"/>
    </source>
</evidence>
<dbReference type="OrthoDB" id="7552220at2"/>
<organism evidence="2 3">
    <name type="scientific">Gimesia fumaroli</name>
    <dbReference type="NCBI Taxonomy" id="2527976"/>
    <lineage>
        <taxon>Bacteria</taxon>
        <taxon>Pseudomonadati</taxon>
        <taxon>Planctomycetota</taxon>
        <taxon>Planctomycetia</taxon>
        <taxon>Planctomycetales</taxon>
        <taxon>Planctomycetaceae</taxon>
        <taxon>Gimesia</taxon>
    </lineage>
</organism>
<name>A0A518IDG5_9PLAN</name>
<evidence type="ECO:0000259" key="1">
    <source>
        <dbReference type="Pfam" id="PF21294"/>
    </source>
</evidence>
<feature type="domain" description="Polysaccharide lyase 14" evidence="1">
    <location>
        <begin position="63"/>
        <end position="258"/>
    </location>
</feature>
<dbReference type="Gene3D" id="2.60.120.200">
    <property type="match status" value="1"/>
</dbReference>
<dbReference type="PANTHER" id="PTHR40124:SF1">
    <property type="entry name" value="DISAGGREGATASE RELATED REPEAT PROTEIN"/>
    <property type="match status" value="1"/>
</dbReference>
<dbReference type="Proteomes" id="UP000318313">
    <property type="component" value="Chromosome"/>
</dbReference>
<protein>
    <recommendedName>
        <fullName evidence="1">Polysaccharide lyase 14 domain-containing protein</fullName>
    </recommendedName>
</protein>
<dbReference type="EMBL" id="CP037452">
    <property type="protein sequence ID" value="QDV51146.1"/>
    <property type="molecule type" value="Genomic_DNA"/>
</dbReference>
<gene>
    <name evidence="2" type="ORF">Enr17x_31980</name>
</gene>
<accession>A0A518IDG5</accession>
<evidence type="ECO:0000313" key="3">
    <source>
        <dbReference type="Proteomes" id="UP000318313"/>
    </source>
</evidence>
<dbReference type="InterPro" id="IPR048958">
    <property type="entry name" value="Polysacc_lyase_14"/>
</dbReference>
<reference evidence="2 3" key="1">
    <citation type="submission" date="2019-03" db="EMBL/GenBank/DDBJ databases">
        <title>Deep-cultivation of Planctomycetes and their phenomic and genomic characterization uncovers novel biology.</title>
        <authorList>
            <person name="Wiegand S."/>
            <person name="Jogler M."/>
            <person name="Boedeker C."/>
            <person name="Pinto D."/>
            <person name="Vollmers J."/>
            <person name="Rivas-Marin E."/>
            <person name="Kohn T."/>
            <person name="Peeters S.H."/>
            <person name="Heuer A."/>
            <person name="Rast P."/>
            <person name="Oberbeckmann S."/>
            <person name="Bunk B."/>
            <person name="Jeske O."/>
            <person name="Meyerdierks A."/>
            <person name="Storesund J.E."/>
            <person name="Kallscheuer N."/>
            <person name="Luecker S."/>
            <person name="Lage O.M."/>
            <person name="Pohl T."/>
            <person name="Merkel B.J."/>
            <person name="Hornburger P."/>
            <person name="Mueller R.-W."/>
            <person name="Bruemmer F."/>
            <person name="Labrenz M."/>
            <person name="Spormann A.M."/>
            <person name="Op den Camp H."/>
            <person name="Overmann J."/>
            <person name="Amann R."/>
            <person name="Jetten M.S.M."/>
            <person name="Mascher T."/>
            <person name="Medema M.H."/>
            <person name="Devos D.P."/>
            <person name="Kaster A.-K."/>
            <person name="Ovreas L."/>
            <person name="Rohde M."/>
            <person name="Galperin M.Y."/>
            <person name="Jogler C."/>
        </authorList>
    </citation>
    <scope>NUCLEOTIDE SEQUENCE [LARGE SCALE GENOMIC DNA]</scope>
    <source>
        <strain evidence="2 3">Enr17</strain>
    </source>
</reference>
<dbReference type="Pfam" id="PF21294">
    <property type="entry name" value="Polysacc_lyase_14"/>
    <property type="match status" value="1"/>
</dbReference>